<feature type="domain" description="EB" evidence="2">
    <location>
        <begin position="434"/>
        <end position="476"/>
    </location>
</feature>
<dbReference type="InterPro" id="IPR013780">
    <property type="entry name" value="Glyco_hydro_b"/>
</dbReference>
<name>A0A9J6FSZ5_HAELO</name>
<feature type="domain" description="EB" evidence="2">
    <location>
        <begin position="482"/>
        <end position="527"/>
    </location>
</feature>
<reference evidence="3 4" key="1">
    <citation type="journal article" date="2020" name="Cell">
        <title>Large-Scale Comparative Analyses of Tick Genomes Elucidate Their Genetic Diversity and Vector Capacities.</title>
        <authorList>
            <consortium name="Tick Genome and Microbiome Consortium (TIGMIC)"/>
            <person name="Jia N."/>
            <person name="Wang J."/>
            <person name="Shi W."/>
            <person name="Du L."/>
            <person name="Sun Y."/>
            <person name="Zhan W."/>
            <person name="Jiang J.F."/>
            <person name="Wang Q."/>
            <person name="Zhang B."/>
            <person name="Ji P."/>
            <person name="Bell-Sakyi L."/>
            <person name="Cui X.M."/>
            <person name="Yuan T.T."/>
            <person name="Jiang B.G."/>
            <person name="Yang W.F."/>
            <person name="Lam T.T."/>
            <person name="Chang Q.C."/>
            <person name="Ding S.J."/>
            <person name="Wang X.J."/>
            <person name="Zhu J.G."/>
            <person name="Ruan X.D."/>
            <person name="Zhao L."/>
            <person name="Wei J.T."/>
            <person name="Ye R.Z."/>
            <person name="Que T.C."/>
            <person name="Du C.H."/>
            <person name="Zhou Y.H."/>
            <person name="Cheng J.X."/>
            <person name="Dai P.F."/>
            <person name="Guo W.B."/>
            <person name="Han X.H."/>
            <person name="Huang E.J."/>
            <person name="Li L.F."/>
            <person name="Wei W."/>
            <person name="Gao Y.C."/>
            <person name="Liu J.Z."/>
            <person name="Shao H.Z."/>
            <person name="Wang X."/>
            <person name="Wang C.C."/>
            <person name="Yang T.C."/>
            <person name="Huo Q.B."/>
            <person name="Li W."/>
            <person name="Chen H.Y."/>
            <person name="Chen S.E."/>
            <person name="Zhou L.G."/>
            <person name="Ni X.B."/>
            <person name="Tian J.H."/>
            <person name="Sheng Y."/>
            <person name="Liu T."/>
            <person name="Pan Y.S."/>
            <person name="Xia L.Y."/>
            <person name="Li J."/>
            <person name="Zhao F."/>
            <person name="Cao W.C."/>
        </authorList>
    </citation>
    <scope>NUCLEOTIDE SEQUENCE [LARGE SCALE GENOMIC DNA]</scope>
    <source>
        <strain evidence="3">HaeL-2018</strain>
    </source>
</reference>
<keyword evidence="4" id="KW-1185">Reference proteome</keyword>
<dbReference type="Pfam" id="PF01683">
    <property type="entry name" value="EB"/>
    <property type="match status" value="2"/>
</dbReference>
<evidence type="ECO:0000256" key="1">
    <source>
        <dbReference type="SAM" id="MobiDB-lite"/>
    </source>
</evidence>
<organism evidence="3 4">
    <name type="scientific">Haemaphysalis longicornis</name>
    <name type="common">Bush tick</name>
    <dbReference type="NCBI Taxonomy" id="44386"/>
    <lineage>
        <taxon>Eukaryota</taxon>
        <taxon>Metazoa</taxon>
        <taxon>Ecdysozoa</taxon>
        <taxon>Arthropoda</taxon>
        <taxon>Chelicerata</taxon>
        <taxon>Arachnida</taxon>
        <taxon>Acari</taxon>
        <taxon>Parasitiformes</taxon>
        <taxon>Ixodida</taxon>
        <taxon>Ixodoidea</taxon>
        <taxon>Ixodidae</taxon>
        <taxon>Haemaphysalinae</taxon>
        <taxon>Haemaphysalis</taxon>
    </lineage>
</organism>
<dbReference type="PANTHER" id="PTHR39069:SF1">
    <property type="entry name" value="ECDYSONE-INDUCIBLE GENE E1, ISOFORM A"/>
    <property type="match status" value="1"/>
</dbReference>
<feature type="region of interest" description="Disordered" evidence="1">
    <location>
        <begin position="249"/>
        <end position="273"/>
    </location>
</feature>
<dbReference type="InterPro" id="IPR006149">
    <property type="entry name" value="EB_dom"/>
</dbReference>
<accession>A0A9J6FSZ5</accession>
<dbReference type="Proteomes" id="UP000821853">
    <property type="component" value="Chromosome 2"/>
</dbReference>
<dbReference type="EMBL" id="JABSTR010000004">
    <property type="protein sequence ID" value="KAH9366277.1"/>
    <property type="molecule type" value="Genomic_DNA"/>
</dbReference>
<sequence length="664" mass="70947">MVHNWLTLQTSTPLYVKAGSILPTQRYYNHSMKPEDRMYQPLSLVVYADNAGNSVGTLFWDDGVGKHNIANETYDYFRFTTVDCRLTLWRLHKSTRPVPLVIGSVVLVGQKKPPLRLYVDGRKKSSAISQMADKQLPRVHADEVVLASQAPPAAVPNDVQNLAEVLSPEALAAAAALAGVNITIINGTAYEEYEVPDVGQPSSGNDSLPARPPELNPAHVKPTQELKLPSNVPPAAAVAKVDAVAPQAVAKPSEHATASTTTTTRTTTLTTRTTTTSVNTTITTANGPATVKVELGRLSVYPLPAVIENSGAMELFCSAGYYDSASIVWTLNDEPIEDVVQRSVISGRKDFFLKSLRIQVDRLEALPAPAGKYIFECVASVDGNLLKERVELDSPYGNFCRNDSECSARNAVCGSSLSCRCDGGHPVSLNSSHVTCRAAAHLGWPCSYDEQCLFASNNSHCGSKGECDCIETFKKETSPLGNVACAPRKRISGPCVVDDDCKDIGGKCGPSRTCQCPKGTLENNGRCVGQLLPSQSPNNSLSAAVSEAAPKGIAASLGLVYPPNASAGSTDQNKFMPLRILKVREFPRGAPVKEKPNDTADDHAHSLEGIVKVDAPPHENDTTLTTLGSQRMLTGSGSRILGSYSAISSLLYALACFAIIEPVL</sequence>
<evidence type="ECO:0000259" key="2">
    <source>
        <dbReference type="Pfam" id="PF01683"/>
    </source>
</evidence>
<feature type="region of interest" description="Disordered" evidence="1">
    <location>
        <begin position="195"/>
        <end position="219"/>
    </location>
</feature>
<gene>
    <name evidence="3" type="ORF">HPB48_008303</name>
</gene>
<dbReference type="OMA" id="DSASIVW"/>
<evidence type="ECO:0000313" key="3">
    <source>
        <dbReference type="EMBL" id="KAH9366277.1"/>
    </source>
</evidence>
<dbReference type="OrthoDB" id="6515271at2759"/>
<dbReference type="VEuPathDB" id="VectorBase:HLOH_062273"/>
<dbReference type="Gene3D" id="2.60.40.1180">
    <property type="entry name" value="Golgi alpha-mannosidase II"/>
    <property type="match status" value="1"/>
</dbReference>
<proteinExistence type="predicted"/>
<comment type="caution">
    <text evidence="3">The sequence shown here is derived from an EMBL/GenBank/DDBJ whole genome shotgun (WGS) entry which is preliminary data.</text>
</comment>
<evidence type="ECO:0000313" key="4">
    <source>
        <dbReference type="Proteomes" id="UP000821853"/>
    </source>
</evidence>
<dbReference type="PANTHER" id="PTHR39069">
    <property type="entry name" value="ECDYSONE-INDUCIBLE GENE E1, ISOFORM A"/>
    <property type="match status" value="1"/>
</dbReference>
<protein>
    <recommendedName>
        <fullName evidence="2">EB domain-containing protein</fullName>
    </recommendedName>
</protein>
<dbReference type="AlphaFoldDB" id="A0A9J6FSZ5"/>